<sequence>MEKKPIDAVRTLCPSIYYYNHKNATWPHVEQPAYSCKLQVVEPRPHPPEQGEEIYLLPCTIVDQLSCPYPYQKVQRIPKEN</sequence>
<comment type="caution">
    <text evidence="1">The sequence shown here is derived from an EMBL/GenBank/DDBJ whole genome shotgun (WGS) entry which is preliminary data.</text>
</comment>
<reference evidence="1" key="1">
    <citation type="journal article" date="2015" name="Nature">
        <title>Complex archaea that bridge the gap between prokaryotes and eukaryotes.</title>
        <authorList>
            <person name="Spang A."/>
            <person name="Saw J.H."/>
            <person name="Jorgensen S.L."/>
            <person name="Zaremba-Niedzwiedzka K."/>
            <person name="Martijn J."/>
            <person name="Lind A.E."/>
            <person name="van Eijk R."/>
            <person name="Schleper C."/>
            <person name="Guy L."/>
            <person name="Ettema T.J."/>
        </authorList>
    </citation>
    <scope>NUCLEOTIDE SEQUENCE</scope>
</reference>
<accession>A0A0F9HV14</accession>
<name>A0A0F9HV14_9ZZZZ</name>
<gene>
    <name evidence="1" type="ORF">LCGC14_2019590</name>
</gene>
<dbReference type="AlphaFoldDB" id="A0A0F9HV14"/>
<evidence type="ECO:0000313" key="1">
    <source>
        <dbReference type="EMBL" id="KKL78962.1"/>
    </source>
</evidence>
<proteinExistence type="predicted"/>
<dbReference type="EMBL" id="LAZR01023304">
    <property type="protein sequence ID" value="KKL78962.1"/>
    <property type="molecule type" value="Genomic_DNA"/>
</dbReference>
<protein>
    <submittedName>
        <fullName evidence="1">Uncharacterized protein</fullName>
    </submittedName>
</protein>
<organism evidence="1">
    <name type="scientific">marine sediment metagenome</name>
    <dbReference type="NCBI Taxonomy" id="412755"/>
    <lineage>
        <taxon>unclassified sequences</taxon>
        <taxon>metagenomes</taxon>
        <taxon>ecological metagenomes</taxon>
    </lineage>
</organism>